<dbReference type="GO" id="GO:0008170">
    <property type="term" value="F:N-methyltransferase activity"/>
    <property type="evidence" value="ECO:0007669"/>
    <property type="project" value="TreeGrafter"/>
</dbReference>
<proteinExistence type="inferred from homology"/>
<reference evidence="5" key="2">
    <citation type="journal article" date="2021" name="Genome Biol. Evol.">
        <title>Developing a high-quality reference genome for a parasitic bivalve with doubly uniparental inheritance (Bivalvia: Unionida).</title>
        <authorList>
            <person name="Smith C.H."/>
        </authorList>
    </citation>
    <scope>NUCLEOTIDE SEQUENCE</scope>
    <source>
        <strain evidence="5">CHS0354</strain>
        <tissue evidence="5">Mantle</tissue>
    </source>
</reference>
<dbReference type="EMBL" id="JAEAOA010001332">
    <property type="protein sequence ID" value="KAK3593400.1"/>
    <property type="molecule type" value="Genomic_DNA"/>
</dbReference>
<organism evidence="5 6">
    <name type="scientific">Potamilus streckersoni</name>
    <dbReference type="NCBI Taxonomy" id="2493646"/>
    <lineage>
        <taxon>Eukaryota</taxon>
        <taxon>Metazoa</taxon>
        <taxon>Spiralia</taxon>
        <taxon>Lophotrochozoa</taxon>
        <taxon>Mollusca</taxon>
        <taxon>Bivalvia</taxon>
        <taxon>Autobranchia</taxon>
        <taxon>Heteroconchia</taxon>
        <taxon>Palaeoheterodonta</taxon>
        <taxon>Unionida</taxon>
        <taxon>Unionoidea</taxon>
        <taxon>Unionidae</taxon>
        <taxon>Ambleminae</taxon>
        <taxon>Lampsilini</taxon>
        <taxon>Potamilus</taxon>
    </lineage>
</organism>
<dbReference type="InterPro" id="IPR029063">
    <property type="entry name" value="SAM-dependent_MTases_sf"/>
</dbReference>
<dbReference type="Gene3D" id="3.40.50.150">
    <property type="entry name" value="Vaccinia Virus protein VP39"/>
    <property type="match status" value="1"/>
</dbReference>
<keyword evidence="6" id="KW-1185">Reference proteome</keyword>
<reference evidence="5" key="1">
    <citation type="journal article" date="2021" name="Genome Biol. Evol.">
        <title>A High-Quality Reference Genome for a Parasitic Bivalve with Doubly Uniparental Inheritance (Bivalvia: Unionida).</title>
        <authorList>
            <person name="Smith C.H."/>
        </authorList>
    </citation>
    <scope>NUCLEOTIDE SEQUENCE</scope>
    <source>
        <strain evidence="5">CHS0354</strain>
    </source>
</reference>
<name>A0AAE0VY99_9BIVA</name>
<dbReference type="GO" id="GO:0005829">
    <property type="term" value="C:cytosol"/>
    <property type="evidence" value="ECO:0007669"/>
    <property type="project" value="TreeGrafter"/>
</dbReference>
<evidence type="ECO:0000313" key="6">
    <source>
        <dbReference type="Proteomes" id="UP001195483"/>
    </source>
</evidence>
<evidence type="ECO:0000256" key="3">
    <source>
        <dbReference type="ARBA" id="ARBA00022679"/>
    </source>
</evidence>
<dbReference type="GO" id="GO:0032259">
    <property type="term" value="P:methylation"/>
    <property type="evidence" value="ECO:0007669"/>
    <property type="project" value="UniProtKB-KW"/>
</dbReference>
<protein>
    <submittedName>
        <fullName evidence="5">Uncharacterized protein</fullName>
    </submittedName>
</protein>
<dbReference type="PROSITE" id="PS51681">
    <property type="entry name" value="SAM_MT_NNMT_PNMT_TEMT"/>
    <property type="match status" value="1"/>
</dbReference>
<evidence type="ECO:0000256" key="4">
    <source>
        <dbReference type="ARBA" id="ARBA00022691"/>
    </source>
</evidence>
<comment type="caution">
    <text evidence="5">The sequence shown here is derived from an EMBL/GenBank/DDBJ whole genome shotgun (WGS) entry which is preliminary data.</text>
</comment>
<dbReference type="Proteomes" id="UP001195483">
    <property type="component" value="Unassembled WGS sequence"/>
</dbReference>
<dbReference type="Pfam" id="PF01234">
    <property type="entry name" value="NNMT_PNMT_TEMT"/>
    <property type="match status" value="1"/>
</dbReference>
<reference evidence="5" key="3">
    <citation type="submission" date="2023-05" db="EMBL/GenBank/DDBJ databases">
        <authorList>
            <person name="Smith C.H."/>
        </authorList>
    </citation>
    <scope>NUCLEOTIDE SEQUENCE</scope>
    <source>
        <strain evidence="5">CHS0354</strain>
        <tissue evidence="5">Mantle</tissue>
    </source>
</reference>
<keyword evidence="4" id="KW-0949">S-adenosyl-L-methionine</keyword>
<dbReference type="InterPro" id="IPR000940">
    <property type="entry name" value="NNMT_TEMT_trans"/>
</dbReference>
<evidence type="ECO:0000256" key="2">
    <source>
        <dbReference type="ARBA" id="ARBA00022603"/>
    </source>
</evidence>
<accession>A0AAE0VY99</accession>
<evidence type="ECO:0000313" key="5">
    <source>
        <dbReference type="EMBL" id="KAK3593400.1"/>
    </source>
</evidence>
<dbReference type="AlphaFoldDB" id="A0AAE0VY99"/>
<sequence>MSAGTALINTNGVAYDAFDPDKYVATYYSTIAGHKEEGDVLKFFLDGLNDAFKSGDITGKKLLDVGTGPIPNMAFCAAPWFEEITLSDFSQKNLDFLQKWRDGAVNHMGPVFEYLLQLDKSGSMEERQDELRRKIMNMVFCDVTKPNPVASTAVDGVIFDAITCSNCLEVASITLDDYAKSVRNLCNLLKPGGHLVLEGALEQTFYRVGEFRFECTPINENQLRDIFQKEGFKILSFQDLNENYSPHKDENNYSDFKNAFAMVARKLEQYK</sequence>
<gene>
    <name evidence="5" type="ORF">CHS0354_021978</name>
</gene>
<keyword evidence="3" id="KW-0808">Transferase</keyword>
<dbReference type="PANTHER" id="PTHR10867">
    <property type="entry name" value="NNMT/PNMT/TEMT FAMILY MEMBER"/>
    <property type="match status" value="1"/>
</dbReference>
<dbReference type="PANTHER" id="PTHR10867:SF17">
    <property type="entry name" value="NICOTINAMIDE N-METHYLTRANSFERASE"/>
    <property type="match status" value="1"/>
</dbReference>
<dbReference type="SUPFAM" id="SSF53335">
    <property type="entry name" value="S-adenosyl-L-methionine-dependent methyltransferases"/>
    <property type="match status" value="1"/>
</dbReference>
<evidence type="ECO:0000256" key="1">
    <source>
        <dbReference type="ARBA" id="ARBA00007996"/>
    </source>
</evidence>
<keyword evidence="2" id="KW-0489">Methyltransferase</keyword>
<comment type="similarity">
    <text evidence="1">Belongs to the class I-like SAM-binding methyltransferase superfamily. NNMT/PNMT/TEMT family.</text>
</comment>